<dbReference type="Proteomes" id="UP001242045">
    <property type="component" value="Unassembled WGS sequence"/>
</dbReference>
<evidence type="ECO:0000313" key="2">
    <source>
        <dbReference type="Proteomes" id="UP001242045"/>
    </source>
</evidence>
<organism evidence="1 2">
    <name type="scientific">Variovorax boronicumulans</name>
    <dbReference type="NCBI Taxonomy" id="436515"/>
    <lineage>
        <taxon>Bacteria</taxon>
        <taxon>Pseudomonadati</taxon>
        <taxon>Pseudomonadota</taxon>
        <taxon>Betaproteobacteria</taxon>
        <taxon>Burkholderiales</taxon>
        <taxon>Comamonadaceae</taxon>
        <taxon>Variovorax</taxon>
    </lineage>
</organism>
<proteinExistence type="predicted"/>
<dbReference type="AlphaFoldDB" id="A0AAW8D8P2"/>
<reference evidence="1" key="1">
    <citation type="submission" date="2023-07" db="EMBL/GenBank/DDBJ databases">
        <title>Sorghum-associated microbial communities from plants grown in Nebraska, USA.</title>
        <authorList>
            <person name="Schachtman D."/>
        </authorList>
    </citation>
    <scope>NUCLEOTIDE SEQUENCE</scope>
    <source>
        <strain evidence="1">DS3754</strain>
    </source>
</reference>
<evidence type="ECO:0000313" key="1">
    <source>
        <dbReference type="EMBL" id="MDP9897377.1"/>
    </source>
</evidence>
<dbReference type="EMBL" id="JAUSRD010000027">
    <property type="protein sequence ID" value="MDP9897377.1"/>
    <property type="molecule type" value="Genomic_DNA"/>
</dbReference>
<dbReference type="RefSeq" id="WP_307687311.1">
    <property type="nucleotide sequence ID" value="NZ_JAUSRD010000027.1"/>
</dbReference>
<name>A0AAW8D8P2_9BURK</name>
<gene>
    <name evidence="1" type="ORF">J2W31_006521</name>
</gene>
<accession>A0AAW8D8P2</accession>
<comment type="caution">
    <text evidence="1">The sequence shown here is derived from an EMBL/GenBank/DDBJ whole genome shotgun (WGS) entry which is preliminary data.</text>
</comment>
<protein>
    <recommendedName>
        <fullName evidence="3">DUF3717 domain-containing protein</fullName>
    </recommendedName>
</protein>
<evidence type="ECO:0008006" key="3">
    <source>
        <dbReference type="Google" id="ProtNLM"/>
    </source>
</evidence>
<sequence length="79" mass="9097">MPETLTYVELDRALSRCMDVHPPQGIERQMHPDAHVMSGLWAFMTYMRLELVEVSTIKPAVAEAIARWSERKNPEGSRE</sequence>